<dbReference type="EMBL" id="KB298872">
    <property type="protein sequence ID" value="ELU08646.1"/>
    <property type="molecule type" value="Genomic_DNA"/>
</dbReference>
<keyword evidence="2" id="KW-0677">Repeat</keyword>
<dbReference type="Gene3D" id="1.10.238.10">
    <property type="entry name" value="EF-hand"/>
    <property type="match status" value="1"/>
</dbReference>
<reference evidence="8" key="1">
    <citation type="submission" date="2012-12" db="EMBL/GenBank/DDBJ databases">
        <authorList>
            <person name="Hellsten U."/>
            <person name="Grimwood J."/>
            <person name="Chapman J.A."/>
            <person name="Shapiro H."/>
            <person name="Aerts A."/>
            <person name="Otillar R.P."/>
            <person name="Terry A.Y."/>
            <person name="Boore J.L."/>
            <person name="Simakov O."/>
            <person name="Marletaz F."/>
            <person name="Cho S.-J."/>
            <person name="Edsinger-Gonzales E."/>
            <person name="Havlak P."/>
            <person name="Kuo D.-H."/>
            <person name="Larsson T."/>
            <person name="Lv J."/>
            <person name="Arendt D."/>
            <person name="Savage R."/>
            <person name="Osoegawa K."/>
            <person name="de Jong P."/>
            <person name="Lindberg D.R."/>
            <person name="Seaver E.C."/>
            <person name="Weisblat D.A."/>
            <person name="Putnam N.H."/>
            <person name="Grigoriev I.V."/>
            <person name="Rokhsar D.S."/>
        </authorList>
    </citation>
    <scope>NUCLEOTIDE SEQUENCE</scope>
    <source>
        <strain evidence="8">I ESC-2004</strain>
    </source>
</reference>
<keyword evidence="1 4" id="KW-0732">Signal</keyword>
<keyword evidence="8" id="KW-1185">Reference proteome</keyword>
<dbReference type="EnsemblMetazoa" id="CapteT188500">
    <property type="protein sequence ID" value="CapteP188500"/>
    <property type="gene ID" value="CapteG188500"/>
</dbReference>
<evidence type="ECO:0000256" key="1">
    <source>
        <dbReference type="ARBA" id="ARBA00022729"/>
    </source>
</evidence>
<protein>
    <recommendedName>
        <fullName evidence="5">EF-hand domain-containing protein</fullName>
    </recommendedName>
</protein>
<evidence type="ECO:0000313" key="8">
    <source>
        <dbReference type="Proteomes" id="UP000014760"/>
    </source>
</evidence>
<sequence length="171" mass="19809">MKACNMKVRECIIVLLATVVMDVQASTDHNMKMSQSEELESLRNKFDLKDTLPLKEHLAETVDMDVDVMSDQELSFLYFRSHDLDQNNRMDGLEILKAMEHTSTHRIGPEKLVKSFNLDTEEGQRRWQTIYDGFVDRIDMVLQEADKNDDGYLSYPEFSASGRLMRLASRP</sequence>
<feature type="domain" description="EF-hand" evidence="5">
    <location>
        <begin position="133"/>
        <end position="168"/>
    </location>
</feature>
<dbReference type="Proteomes" id="UP000014760">
    <property type="component" value="Unassembled WGS sequence"/>
</dbReference>
<name>R7UZ14_CAPTE</name>
<accession>R7UZ14</accession>
<evidence type="ECO:0000313" key="6">
    <source>
        <dbReference type="EMBL" id="ELU08646.1"/>
    </source>
</evidence>
<dbReference type="HOGENOM" id="CLU_100744_1_1_1"/>
<dbReference type="PROSITE" id="PS50222">
    <property type="entry name" value="EF_HAND_2"/>
    <property type="match status" value="1"/>
</dbReference>
<feature type="signal peptide" evidence="4">
    <location>
        <begin position="1"/>
        <end position="25"/>
    </location>
</feature>
<dbReference type="OrthoDB" id="289247at2759"/>
<dbReference type="OMA" id="EKWDATE"/>
<dbReference type="SUPFAM" id="SSF47473">
    <property type="entry name" value="EF-hand"/>
    <property type="match status" value="1"/>
</dbReference>
<dbReference type="Pfam" id="PF13499">
    <property type="entry name" value="EF-hand_7"/>
    <property type="match status" value="1"/>
</dbReference>
<dbReference type="InterPro" id="IPR011992">
    <property type="entry name" value="EF-hand-dom_pair"/>
</dbReference>
<dbReference type="EMBL" id="AMQN01021603">
    <property type="status" value="NOT_ANNOTATED_CDS"/>
    <property type="molecule type" value="Genomic_DNA"/>
</dbReference>
<dbReference type="PANTHER" id="PTHR23104">
    <property type="entry name" value="MULTIPLE COAGULATION FACTOR DEFICIENCY PROTEIN 2 NEURAL STEM CELL DERIVED NEURONAL SURVIVAL PROTEIN"/>
    <property type="match status" value="1"/>
</dbReference>
<gene>
    <name evidence="6" type="ORF">CAPTEDRAFT_188500</name>
</gene>
<dbReference type="AlphaFoldDB" id="R7UZ14"/>
<reference evidence="6 8" key="2">
    <citation type="journal article" date="2013" name="Nature">
        <title>Insights into bilaterian evolution from three spiralian genomes.</title>
        <authorList>
            <person name="Simakov O."/>
            <person name="Marletaz F."/>
            <person name="Cho S.J."/>
            <person name="Edsinger-Gonzales E."/>
            <person name="Havlak P."/>
            <person name="Hellsten U."/>
            <person name="Kuo D.H."/>
            <person name="Larsson T."/>
            <person name="Lv J."/>
            <person name="Arendt D."/>
            <person name="Savage R."/>
            <person name="Osoegawa K."/>
            <person name="de Jong P."/>
            <person name="Grimwood J."/>
            <person name="Chapman J.A."/>
            <person name="Shapiro H."/>
            <person name="Aerts A."/>
            <person name="Otillar R.P."/>
            <person name="Terry A.Y."/>
            <person name="Boore J.L."/>
            <person name="Grigoriev I.V."/>
            <person name="Lindberg D.R."/>
            <person name="Seaver E.C."/>
            <person name="Weisblat D.A."/>
            <person name="Putnam N.H."/>
            <person name="Rokhsar D.S."/>
        </authorList>
    </citation>
    <scope>NUCLEOTIDE SEQUENCE</scope>
    <source>
        <strain evidence="6 8">I ESC-2004</strain>
    </source>
</reference>
<organism evidence="6">
    <name type="scientific">Capitella teleta</name>
    <name type="common">Polychaete worm</name>
    <dbReference type="NCBI Taxonomy" id="283909"/>
    <lineage>
        <taxon>Eukaryota</taxon>
        <taxon>Metazoa</taxon>
        <taxon>Spiralia</taxon>
        <taxon>Lophotrochozoa</taxon>
        <taxon>Annelida</taxon>
        <taxon>Polychaeta</taxon>
        <taxon>Sedentaria</taxon>
        <taxon>Scolecida</taxon>
        <taxon>Capitellidae</taxon>
        <taxon>Capitella</taxon>
    </lineage>
</organism>
<dbReference type="InterPro" id="IPR052110">
    <property type="entry name" value="MCFD2-like"/>
</dbReference>
<dbReference type="InterPro" id="IPR018247">
    <property type="entry name" value="EF_Hand_1_Ca_BS"/>
</dbReference>
<evidence type="ECO:0000256" key="3">
    <source>
        <dbReference type="ARBA" id="ARBA00022837"/>
    </source>
</evidence>
<reference evidence="7" key="3">
    <citation type="submission" date="2015-06" db="UniProtKB">
        <authorList>
            <consortium name="EnsemblMetazoa"/>
        </authorList>
    </citation>
    <scope>IDENTIFICATION</scope>
</reference>
<evidence type="ECO:0000313" key="7">
    <source>
        <dbReference type="EnsemblMetazoa" id="CapteP188500"/>
    </source>
</evidence>
<proteinExistence type="predicted"/>
<dbReference type="FunCoup" id="R7UZ14">
    <property type="interactions" value="26"/>
</dbReference>
<dbReference type="GO" id="GO:0005509">
    <property type="term" value="F:calcium ion binding"/>
    <property type="evidence" value="ECO:0007669"/>
    <property type="project" value="InterPro"/>
</dbReference>
<keyword evidence="3" id="KW-0106">Calcium</keyword>
<evidence type="ECO:0000256" key="2">
    <source>
        <dbReference type="ARBA" id="ARBA00022737"/>
    </source>
</evidence>
<dbReference type="InterPro" id="IPR002048">
    <property type="entry name" value="EF_hand_dom"/>
</dbReference>
<dbReference type="STRING" id="283909.R7UZ14"/>
<dbReference type="PROSITE" id="PS00018">
    <property type="entry name" value="EF_HAND_1"/>
    <property type="match status" value="2"/>
</dbReference>
<feature type="chain" id="PRO_5008788484" description="EF-hand domain-containing protein" evidence="4">
    <location>
        <begin position="26"/>
        <end position="171"/>
    </location>
</feature>
<evidence type="ECO:0000256" key="4">
    <source>
        <dbReference type="SAM" id="SignalP"/>
    </source>
</evidence>
<evidence type="ECO:0000259" key="5">
    <source>
        <dbReference type="PROSITE" id="PS50222"/>
    </source>
</evidence>
<dbReference type="PANTHER" id="PTHR23104:SF1">
    <property type="entry name" value="EF-HAND DOMAIN-CONTAINING PROTEIN"/>
    <property type="match status" value="1"/>
</dbReference>